<evidence type="ECO:0000313" key="5">
    <source>
        <dbReference type="Proteomes" id="UP000515908"/>
    </source>
</evidence>
<organism evidence="4 5">
    <name type="scientific">Angomonas deanei</name>
    <dbReference type="NCBI Taxonomy" id="59799"/>
    <lineage>
        <taxon>Eukaryota</taxon>
        <taxon>Discoba</taxon>
        <taxon>Euglenozoa</taxon>
        <taxon>Kinetoplastea</taxon>
        <taxon>Metakinetoplastina</taxon>
        <taxon>Trypanosomatida</taxon>
        <taxon>Trypanosomatidae</taxon>
        <taxon>Strigomonadinae</taxon>
        <taxon>Angomonas</taxon>
    </lineage>
</organism>
<dbReference type="OrthoDB" id="263354at2759"/>
<evidence type="ECO:0000259" key="3">
    <source>
        <dbReference type="Pfam" id="PF23398"/>
    </source>
</evidence>
<evidence type="ECO:0000256" key="2">
    <source>
        <dbReference type="SAM" id="MobiDB-lite"/>
    </source>
</evidence>
<sequence length="480" mass="55692">MSISAQQLEHFMLHDDVVLPVKTVTTILPQETPYHITSATTTTVRLTKKFEGDNWKDILPVVPRLLKQTFISEASAALNVPEKCISEVQFRLGSLYVTFHVTHDEDVSEEEMERRIEEYPFREMWRLYNQRDAPPDGLDAALAEIKKLEEQLKQKEEELERQGKQDARRIADLEKQLEDVQRDLEDRAEEREKDLLAALATEQASRKEADGRLKDTDEQNKKLTEQLKKEKNRFEKQAQRQNELIAAIIQENKKEKEAKEREYNEALEVKDYIIETLKEQLRSLQEDGASPRGGLSQDQSAEFDKLMGRMEEMALILQQTQQSETEARAEIRRLQEELTRSEEGRHADNVTYENDKLALKQQLKAFTDSKLAEDHNARAAQRRGSNVAAEIKENETIVRQYETALENIIGTLQDRLNILQEEFGSFLRVNHESMQKEKELLQEHEGDSNQIRETFRTQLPSLTENQALLRPGGGRRGQRD</sequence>
<feature type="compositionally biased region" description="Polar residues" evidence="2">
    <location>
        <begin position="456"/>
        <end position="466"/>
    </location>
</feature>
<evidence type="ECO:0000256" key="1">
    <source>
        <dbReference type="SAM" id="Coils"/>
    </source>
</evidence>
<feature type="compositionally biased region" description="Gly residues" evidence="2">
    <location>
        <begin position="471"/>
        <end position="480"/>
    </location>
</feature>
<evidence type="ECO:0000313" key="4">
    <source>
        <dbReference type="EMBL" id="CAD2218842.1"/>
    </source>
</evidence>
<feature type="coiled-coil region" evidence="1">
    <location>
        <begin position="402"/>
        <end position="454"/>
    </location>
</feature>
<dbReference type="InterPro" id="IPR056614">
    <property type="entry name" value="FAZ1_cons"/>
</dbReference>
<dbReference type="EMBL" id="LR877156">
    <property type="protein sequence ID" value="CAD2218842.1"/>
    <property type="molecule type" value="Genomic_DNA"/>
</dbReference>
<feature type="region of interest" description="Disordered" evidence="2">
    <location>
        <begin position="456"/>
        <end position="480"/>
    </location>
</feature>
<feature type="coiled-coil region" evidence="1">
    <location>
        <begin position="317"/>
        <end position="344"/>
    </location>
</feature>
<reference evidence="4 5" key="1">
    <citation type="submission" date="2020-08" db="EMBL/GenBank/DDBJ databases">
        <authorList>
            <person name="Newling K."/>
            <person name="Davey J."/>
            <person name="Forrester S."/>
        </authorList>
    </citation>
    <scope>NUCLEOTIDE SEQUENCE [LARGE SCALE GENOMIC DNA]</scope>
    <source>
        <strain evidence="5">Crithidia deanei Carvalho (ATCC PRA-265)</strain>
    </source>
</reference>
<proteinExistence type="predicted"/>
<dbReference type="Proteomes" id="UP000515908">
    <property type="component" value="Chromosome 12"/>
</dbReference>
<accession>A0A7G2CKV0</accession>
<dbReference type="VEuPathDB" id="TriTrypDB:ADEAN_000633500"/>
<gene>
    <name evidence="4" type="ORF">ADEAN_000633500</name>
</gene>
<protein>
    <recommendedName>
        <fullName evidence="3">Flagellar attachment zone protein 1 conserved domain-containing protein</fullName>
    </recommendedName>
</protein>
<keyword evidence="5" id="KW-1185">Reference proteome</keyword>
<feature type="coiled-coil region" evidence="1">
    <location>
        <begin position="138"/>
        <end position="269"/>
    </location>
</feature>
<keyword evidence="1" id="KW-0175">Coiled coil</keyword>
<dbReference type="AlphaFoldDB" id="A0A7G2CKV0"/>
<name>A0A7G2CKV0_9TRYP</name>
<feature type="domain" description="Flagellar attachment zone protein 1 conserved" evidence="3">
    <location>
        <begin position="42"/>
        <end position="131"/>
    </location>
</feature>
<dbReference type="Pfam" id="PF23398">
    <property type="entry name" value="FAZ1_cons"/>
    <property type="match status" value="1"/>
</dbReference>